<evidence type="ECO:0000256" key="1">
    <source>
        <dbReference type="SAM" id="MobiDB-lite"/>
    </source>
</evidence>
<feature type="region of interest" description="Disordered" evidence="1">
    <location>
        <begin position="89"/>
        <end position="110"/>
    </location>
</feature>
<evidence type="ECO:0000313" key="3">
    <source>
        <dbReference type="Proteomes" id="UP000719766"/>
    </source>
</evidence>
<proteinExistence type="predicted"/>
<dbReference type="EMBL" id="JABBWE010000017">
    <property type="protein sequence ID" value="KAG1797110.1"/>
    <property type="molecule type" value="Genomic_DNA"/>
</dbReference>
<sequence length="193" mass="21348">MSPLHDAAHSMSGLLVASSHPVTTLVYSPPYDVRGRQQQFIETAQQRKDRVEFSKKKEWARHVAEWIRAIGARQNMTFGCSGRLAASSPMPENGDITHLTTSASSLSLSSSEEEEESYIIYSSSPSSSMSSLSSDLSISSVSSSYPSNIIYPLSSSIPHPPKRIHYHRRSNASLMTPRRRPSLSSIHEVPEED</sequence>
<dbReference type="AlphaFoldDB" id="A0A9P7DKL7"/>
<protein>
    <submittedName>
        <fullName evidence="2">Uncharacterized protein</fullName>
    </submittedName>
</protein>
<feature type="region of interest" description="Disordered" evidence="1">
    <location>
        <begin position="154"/>
        <end position="193"/>
    </location>
</feature>
<keyword evidence="3" id="KW-1185">Reference proteome</keyword>
<dbReference type="RefSeq" id="XP_041162381.1">
    <property type="nucleotide sequence ID" value="XM_041310100.1"/>
</dbReference>
<gene>
    <name evidence="2" type="ORF">HD556DRAFT_274411</name>
</gene>
<accession>A0A9P7DKL7</accession>
<organism evidence="2 3">
    <name type="scientific">Suillus plorans</name>
    <dbReference type="NCBI Taxonomy" id="116603"/>
    <lineage>
        <taxon>Eukaryota</taxon>
        <taxon>Fungi</taxon>
        <taxon>Dikarya</taxon>
        <taxon>Basidiomycota</taxon>
        <taxon>Agaricomycotina</taxon>
        <taxon>Agaricomycetes</taxon>
        <taxon>Agaricomycetidae</taxon>
        <taxon>Boletales</taxon>
        <taxon>Suillineae</taxon>
        <taxon>Suillaceae</taxon>
        <taxon>Suillus</taxon>
    </lineage>
</organism>
<dbReference type="GeneID" id="64603864"/>
<feature type="compositionally biased region" description="Basic residues" evidence="1">
    <location>
        <begin position="160"/>
        <end position="170"/>
    </location>
</feature>
<dbReference type="Proteomes" id="UP000719766">
    <property type="component" value="Unassembled WGS sequence"/>
</dbReference>
<reference evidence="2" key="1">
    <citation type="journal article" date="2020" name="New Phytol.">
        <title>Comparative genomics reveals dynamic genome evolution in host specialist ectomycorrhizal fungi.</title>
        <authorList>
            <person name="Lofgren L.A."/>
            <person name="Nguyen N.H."/>
            <person name="Vilgalys R."/>
            <person name="Ruytinx J."/>
            <person name="Liao H.L."/>
            <person name="Branco S."/>
            <person name="Kuo A."/>
            <person name="LaButti K."/>
            <person name="Lipzen A."/>
            <person name="Andreopoulos W."/>
            <person name="Pangilinan J."/>
            <person name="Riley R."/>
            <person name="Hundley H."/>
            <person name="Na H."/>
            <person name="Barry K."/>
            <person name="Grigoriev I.V."/>
            <person name="Stajich J.E."/>
            <person name="Kennedy P.G."/>
        </authorList>
    </citation>
    <scope>NUCLEOTIDE SEQUENCE</scope>
    <source>
        <strain evidence="2">S12</strain>
    </source>
</reference>
<comment type="caution">
    <text evidence="2">The sequence shown here is derived from an EMBL/GenBank/DDBJ whole genome shotgun (WGS) entry which is preliminary data.</text>
</comment>
<dbReference type="OrthoDB" id="2747101at2759"/>
<name>A0A9P7DKL7_9AGAM</name>
<evidence type="ECO:0000313" key="2">
    <source>
        <dbReference type="EMBL" id="KAG1797110.1"/>
    </source>
</evidence>